<keyword evidence="4 6" id="KW-0134">Cell wall</keyword>
<evidence type="ECO:0000313" key="7">
    <source>
        <dbReference type="EMBL" id="KAK7857847.1"/>
    </source>
</evidence>
<reference evidence="7 8" key="1">
    <citation type="journal article" date="2018" name="Sci. Data">
        <title>The draft genome sequence of cork oak.</title>
        <authorList>
            <person name="Ramos A.M."/>
            <person name="Usie A."/>
            <person name="Barbosa P."/>
            <person name="Barros P.M."/>
            <person name="Capote T."/>
            <person name="Chaves I."/>
            <person name="Simoes F."/>
            <person name="Abreu I."/>
            <person name="Carrasquinho I."/>
            <person name="Faro C."/>
            <person name="Guimaraes J.B."/>
            <person name="Mendonca D."/>
            <person name="Nobrega F."/>
            <person name="Rodrigues L."/>
            <person name="Saibo N.J.M."/>
            <person name="Varela M.C."/>
            <person name="Egas C."/>
            <person name="Matos J."/>
            <person name="Miguel C.M."/>
            <person name="Oliveira M.M."/>
            <person name="Ricardo C.P."/>
            <person name="Goncalves S."/>
        </authorList>
    </citation>
    <scope>NUCLEOTIDE SEQUENCE [LARGE SCALE GENOMIC DNA]</scope>
    <source>
        <strain evidence="8">cv. HL8</strain>
    </source>
</reference>
<keyword evidence="8" id="KW-1185">Reference proteome</keyword>
<evidence type="ECO:0000256" key="1">
    <source>
        <dbReference type="ARBA" id="ARBA00003534"/>
    </source>
</evidence>
<dbReference type="AlphaFoldDB" id="A0AAW0M4U4"/>
<evidence type="ECO:0000256" key="4">
    <source>
        <dbReference type="ARBA" id="ARBA00022512"/>
    </source>
</evidence>
<comment type="caution">
    <text evidence="7">The sequence shown here is derived from an EMBL/GenBank/DDBJ whole genome shotgun (WGS) entry which is preliminary data.</text>
</comment>
<dbReference type="InterPro" id="IPR004963">
    <property type="entry name" value="PAE/NOTUM"/>
</dbReference>
<dbReference type="GO" id="GO:0009505">
    <property type="term" value="C:plant-type cell wall"/>
    <property type="evidence" value="ECO:0007669"/>
    <property type="project" value="TreeGrafter"/>
</dbReference>
<evidence type="ECO:0000313" key="8">
    <source>
        <dbReference type="Proteomes" id="UP000237347"/>
    </source>
</evidence>
<dbReference type="EMBL" id="PKMF04000024">
    <property type="protein sequence ID" value="KAK7857847.1"/>
    <property type="molecule type" value="Genomic_DNA"/>
</dbReference>
<name>A0AAW0M4U4_QUESU</name>
<keyword evidence="6" id="KW-0378">Hydrolase</keyword>
<keyword evidence="6" id="KW-0732">Signal</keyword>
<gene>
    <name evidence="7" type="primary">PAE8_2</name>
    <name evidence="7" type="ORF">CFP56_015821</name>
</gene>
<accession>A0AAW0M4U4</accession>
<feature type="signal peptide" evidence="6">
    <location>
        <begin position="1"/>
        <end position="27"/>
    </location>
</feature>
<feature type="chain" id="PRO_5043091112" description="Pectin acetylesterase" evidence="6">
    <location>
        <begin position="28"/>
        <end position="92"/>
    </location>
</feature>
<comment type="similarity">
    <text evidence="3 6">Belongs to the pectinacetylesterase family.</text>
</comment>
<evidence type="ECO:0000256" key="3">
    <source>
        <dbReference type="ARBA" id="ARBA00005784"/>
    </source>
</evidence>
<evidence type="ECO:0000256" key="6">
    <source>
        <dbReference type="RuleBase" id="RU363114"/>
    </source>
</evidence>
<organism evidence="7 8">
    <name type="scientific">Quercus suber</name>
    <name type="common">Cork oak</name>
    <dbReference type="NCBI Taxonomy" id="58331"/>
    <lineage>
        <taxon>Eukaryota</taxon>
        <taxon>Viridiplantae</taxon>
        <taxon>Streptophyta</taxon>
        <taxon>Embryophyta</taxon>
        <taxon>Tracheophyta</taxon>
        <taxon>Spermatophyta</taxon>
        <taxon>Magnoliopsida</taxon>
        <taxon>eudicotyledons</taxon>
        <taxon>Gunneridae</taxon>
        <taxon>Pentapetalae</taxon>
        <taxon>rosids</taxon>
        <taxon>fabids</taxon>
        <taxon>Fagales</taxon>
        <taxon>Fagaceae</taxon>
        <taxon>Quercus</taxon>
    </lineage>
</organism>
<dbReference type="PANTHER" id="PTHR21562:SF93">
    <property type="entry name" value="PECTIN ACETYLESTERASE 8"/>
    <property type="match status" value="1"/>
</dbReference>
<keyword evidence="6" id="KW-0964">Secreted</keyword>
<dbReference type="Proteomes" id="UP000237347">
    <property type="component" value="Unassembled WGS sequence"/>
</dbReference>
<dbReference type="Pfam" id="PF03283">
    <property type="entry name" value="PAE"/>
    <property type="match status" value="1"/>
</dbReference>
<sequence>MRRMSGTRLIQWLNLLVWTLVMLKTEGANVSITIVEDAVAKGAVCLDGSPPAYHWDKGFGAGINNWLVHIEGGGWCNNVTLFLIVQELVRFI</sequence>
<dbReference type="EC" id="3.1.1.-" evidence="6"/>
<keyword evidence="5 6" id="KW-0961">Cell wall biogenesis/degradation</keyword>
<evidence type="ECO:0000256" key="2">
    <source>
        <dbReference type="ARBA" id="ARBA00004191"/>
    </source>
</evidence>
<evidence type="ECO:0000256" key="5">
    <source>
        <dbReference type="ARBA" id="ARBA00023316"/>
    </source>
</evidence>
<protein>
    <recommendedName>
        <fullName evidence="6">Pectin acetylesterase</fullName>
        <ecNumber evidence="6">3.1.1.-</ecNumber>
    </recommendedName>
</protein>
<dbReference type="PANTHER" id="PTHR21562">
    <property type="entry name" value="NOTUM-RELATED"/>
    <property type="match status" value="1"/>
</dbReference>
<comment type="subcellular location">
    <subcellularLocation>
        <location evidence="2 6">Secreted</location>
        <location evidence="2 6">Cell wall</location>
    </subcellularLocation>
</comment>
<dbReference type="GO" id="GO:0071555">
    <property type="term" value="P:cell wall organization"/>
    <property type="evidence" value="ECO:0007669"/>
    <property type="project" value="UniProtKB-KW"/>
</dbReference>
<dbReference type="GO" id="GO:0052793">
    <property type="term" value="F:pectin acetylesterase activity"/>
    <property type="evidence" value="ECO:0007669"/>
    <property type="project" value="TreeGrafter"/>
</dbReference>
<proteinExistence type="inferred from homology"/>
<comment type="function">
    <text evidence="1 6">Hydrolyzes acetyl esters in homogalacturonan regions of pectin. In type I primary cell wall, galacturonic acid residues of pectin can be acetylated at the O-2 and O-3 positions. Decreasing the degree of acetylation of pectin gels in vitro alters their physical properties.</text>
</comment>